<gene>
    <name evidence="1" type="ORF">K503DRAFT_770362</name>
</gene>
<reference evidence="1 2" key="1">
    <citation type="submission" date="2016-06" db="EMBL/GenBank/DDBJ databases">
        <title>Comparative genomics of the ectomycorrhizal sister species Rhizopogon vinicolor and Rhizopogon vesiculosus (Basidiomycota: Boletales) reveals a divergence of the mating type B locus.</title>
        <authorList>
            <consortium name="DOE Joint Genome Institute"/>
            <person name="Mujic A.B."/>
            <person name="Kuo A."/>
            <person name="Tritt A."/>
            <person name="Lipzen A."/>
            <person name="Chen C."/>
            <person name="Johnson J."/>
            <person name="Sharma A."/>
            <person name="Barry K."/>
            <person name="Grigoriev I.V."/>
            <person name="Spatafora J.W."/>
        </authorList>
    </citation>
    <scope>NUCLEOTIDE SEQUENCE [LARGE SCALE GENOMIC DNA]</scope>
    <source>
        <strain evidence="1 2">AM-OR11-026</strain>
    </source>
</reference>
<dbReference type="Proteomes" id="UP000092154">
    <property type="component" value="Unassembled WGS sequence"/>
</dbReference>
<evidence type="ECO:0000313" key="1">
    <source>
        <dbReference type="EMBL" id="OAX38539.1"/>
    </source>
</evidence>
<evidence type="ECO:0000313" key="2">
    <source>
        <dbReference type="Proteomes" id="UP000092154"/>
    </source>
</evidence>
<keyword evidence="2" id="KW-1185">Reference proteome</keyword>
<sequence>MWYTAGSLMLHRSLTSPLTAQPSTTFHHHPIELSIALERTVQNIYSISSSSYAFCITPQFLITVERTY</sequence>
<name>A0A1B7N0Z7_9AGAM</name>
<dbReference type="AlphaFoldDB" id="A0A1B7N0Z7"/>
<accession>A0A1B7N0Z7</accession>
<protein>
    <submittedName>
        <fullName evidence="1">Uncharacterized protein</fullName>
    </submittedName>
</protein>
<organism evidence="1 2">
    <name type="scientific">Rhizopogon vinicolor AM-OR11-026</name>
    <dbReference type="NCBI Taxonomy" id="1314800"/>
    <lineage>
        <taxon>Eukaryota</taxon>
        <taxon>Fungi</taxon>
        <taxon>Dikarya</taxon>
        <taxon>Basidiomycota</taxon>
        <taxon>Agaricomycotina</taxon>
        <taxon>Agaricomycetes</taxon>
        <taxon>Agaricomycetidae</taxon>
        <taxon>Boletales</taxon>
        <taxon>Suillineae</taxon>
        <taxon>Rhizopogonaceae</taxon>
        <taxon>Rhizopogon</taxon>
    </lineage>
</organism>
<proteinExistence type="predicted"/>
<dbReference type="EMBL" id="KV448289">
    <property type="protein sequence ID" value="OAX38539.1"/>
    <property type="molecule type" value="Genomic_DNA"/>
</dbReference>
<dbReference type="OrthoDB" id="10397906at2759"/>
<dbReference type="InParanoid" id="A0A1B7N0Z7"/>